<evidence type="ECO:0000313" key="2">
    <source>
        <dbReference type="Proteomes" id="UP000011988"/>
    </source>
</evidence>
<reference evidence="1 2" key="1">
    <citation type="submission" date="2013-01" db="EMBL/GenBank/DDBJ databases">
        <authorList>
            <person name="Harkins D.M."/>
            <person name="Durkin A.S."/>
            <person name="Brinkac L.M."/>
            <person name="Haft D.H."/>
            <person name="Selengut J.D."/>
            <person name="Sanka R."/>
            <person name="DePew J."/>
            <person name="Purushe J."/>
            <person name="Galloway R.L."/>
            <person name="Vinetz J.M."/>
            <person name="Sutton G.G."/>
            <person name="Nierman W.C."/>
            <person name="Fouts D.E."/>
        </authorList>
    </citation>
    <scope>NUCLEOTIDE SEQUENCE [LARGE SCALE GENOMIC DNA]</scope>
    <source>
        <strain evidence="1 2">79601</strain>
    </source>
</reference>
<gene>
    <name evidence="1" type="ORF">LEP1GSC194_2719</name>
</gene>
<protein>
    <submittedName>
        <fullName evidence="1">Uncharacterized protein</fullName>
    </submittedName>
</protein>
<name>M6D8U9_9LEPT</name>
<organism evidence="1 2">
    <name type="scientific">Leptospira alstonii serovar Sichuan str. 79601</name>
    <dbReference type="NCBI Taxonomy" id="1218565"/>
    <lineage>
        <taxon>Bacteria</taxon>
        <taxon>Pseudomonadati</taxon>
        <taxon>Spirochaetota</taxon>
        <taxon>Spirochaetia</taxon>
        <taxon>Leptospirales</taxon>
        <taxon>Leptospiraceae</taxon>
        <taxon>Leptospira</taxon>
    </lineage>
</organism>
<dbReference type="AlphaFoldDB" id="M6D8U9"/>
<comment type="caution">
    <text evidence="1">The sequence shown here is derived from an EMBL/GenBank/DDBJ whole genome shotgun (WGS) entry which is preliminary data.</text>
</comment>
<dbReference type="PATRIC" id="fig|1218565.3.peg.2161"/>
<proteinExistence type="predicted"/>
<dbReference type="Proteomes" id="UP000011988">
    <property type="component" value="Unassembled WGS sequence"/>
</dbReference>
<dbReference type="EMBL" id="ANIK01000043">
    <property type="protein sequence ID" value="EMJ94965.1"/>
    <property type="molecule type" value="Genomic_DNA"/>
</dbReference>
<evidence type="ECO:0000313" key="1">
    <source>
        <dbReference type="EMBL" id="EMJ94965.1"/>
    </source>
</evidence>
<accession>M6D8U9</accession>
<sequence length="53" mass="6030">MHPPANNAAVKRIKPETLKNPFIGFLPFSKTLTEGLKPGSAFFRIQRKFVFLK</sequence>